<reference evidence="2" key="2">
    <citation type="journal article" date="2023" name="IMA Fungus">
        <title>Comparative genomic study of the Penicillium genus elucidates a diverse pangenome and 15 lateral gene transfer events.</title>
        <authorList>
            <person name="Petersen C."/>
            <person name="Sorensen T."/>
            <person name="Nielsen M.R."/>
            <person name="Sondergaard T.E."/>
            <person name="Sorensen J.L."/>
            <person name="Fitzpatrick D.A."/>
            <person name="Frisvad J.C."/>
            <person name="Nielsen K.L."/>
        </authorList>
    </citation>
    <scope>NUCLEOTIDE SEQUENCE</scope>
    <source>
        <strain evidence="2">IBT 15544</strain>
    </source>
</reference>
<keyword evidence="3" id="KW-1185">Reference proteome</keyword>
<dbReference type="EMBL" id="JAPQKR010000012">
    <property type="protein sequence ID" value="KAJ5203820.1"/>
    <property type="molecule type" value="Genomic_DNA"/>
</dbReference>
<accession>A0A9W9MM08</accession>
<dbReference type="RefSeq" id="XP_058308299.1">
    <property type="nucleotide sequence ID" value="XM_058451761.1"/>
</dbReference>
<comment type="caution">
    <text evidence="2">The sequence shown here is derived from an EMBL/GenBank/DDBJ whole genome shotgun (WGS) entry which is preliminary data.</text>
</comment>
<sequence length="127" mass="14558">MGALEYIGFITPEFILRRINAINAVSTFCYIKEGRSISRSKKSGRRPITNNLPSSPTKRPWISTEDNTNIVLLKAIESIRIKSLNDRPRIYFLCVGNPKLSLKDRIIEHTTPSSLTRHFLRKHINPP</sequence>
<name>A0A9W9MM08_9EURO</name>
<gene>
    <name evidence="2" type="ORF">N7498_004699</name>
</gene>
<organism evidence="2 3">
    <name type="scientific">Penicillium cinerascens</name>
    <dbReference type="NCBI Taxonomy" id="70096"/>
    <lineage>
        <taxon>Eukaryota</taxon>
        <taxon>Fungi</taxon>
        <taxon>Dikarya</taxon>
        <taxon>Ascomycota</taxon>
        <taxon>Pezizomycotina</taxon>
        <taxon>Eurotiomycetes</taxon>
        <taxon>Eurotiomycetidae</taxon>
        <taxon>Eurotiales</taxon>
        <taxon>Aspergillaceae</taxon>
        <taxon>Penicillium</taxon>
    </lineage>
</organism>
<dbReference type="AlphaFoldDB" id="A0A9W9MM08"/>
<feature type="compositionally biased region" description="Polar residues" evidence="1">
    <location>
        <begin position="48"/>
        <end position="57"/>
    </location>
</feature>
<dbReference type="Proteomes" id="UP001150904">
    <property type="component" value="Unassembled WGS sequence"/>
</dbReference>
<reference evidence="2" key="1">
    <citation type="submission" date="2022-12" db="EMBL/GenBank/DDBJ databases">
        <authorList>
            <person name="Petersen C."/>
        </authorList>
    </citation>
    <scope>NUCLEOTIDE SEQUENCE</scope>
    <source>
        <strain evidence="2">IBT 15544</strain>
    </source>
</reference>
<evidence type="ECO:0000256" key="1">
    <source>
        <dbReference type="SAM" id="MobiDB-lite"/>
    </source>
</evidence>
<dbReference type="OrthoDB" id="3544487at2759"/>
<proteinExistence type="predicted"/>
<evidence type="ECO:0000313" key="2">
    <source>
        <dbReference type="EMBL" id="KAJ5203820.1"/>
    </source>
</evidence>
<dbReference type="GeneID" id="83179062"/>
<feature type="region of interest" description="Disordered" evidence="1">
    <location>
        <begin position="38"/>
        <end position="60"/>
    </location>
</feature>
<evidence type="ECO:0000313" key="3">
    <source>
        <dbReference type="Proteomes" id="UP001150904"/>
    </source>
</evidence>
<protein>
    <submittedName>
        <fullName evidence="2">Uncharacterized protein</fullName>
    </submittedName>
</protein>